<dbReference type="SMART" id="SM00849">
    <property type="entry name" value="Lactamase_B"/>
    <property type="match status" value="1"/>
</dbReference>
<dbReference type="SUPFAM" id="SSF56281">
    <property type="entry name" value="Metallo-hydrolase/oxidoreductase"/>
    <property type="match status" value="1"/>
</dbReference>
<proteinExistence type="predicted"/>
<sequence>MDELKRNIILVAACGLANIAYAQSPQMNTTIIGSGSPDYNPERVSAGVLITQGDTQILIDMGDGVKRNLEKQGTDGRKMDAILFTHHHLDHNADFSSVFTTALLGRGDFLVAGPKQTKEFVSNNISLYEQDLDYRLGKTQRSLDERMNHLTVRELKSGDSFNIDEIKVSTLSVPHTIESIAYRFDYRDQSVVVTGDLSSGPGMVEFAKGANCLIIDSGGMVMNNSGKKQRDKTIKSEGKNKTKDKTGKKKHAHLNIKESSQIAADAHINKLVYTHFVRGEIDKPASMGIIEKQFKGEVIFGSDLMSLDCGNTKAKQ</sequence>
<dbReference type="EMBL" id="JBANDX010000004">
    <property type="protein sequence ID" value="MEL0608049.1"/>
    <property type="molecule type" value="Genomic_DNA"/>
</dbReference>
<dbReference type="InterPro" id="IPR001279">
    <property type="entry name" value="Metallo-B-lactamas"/>
</dbReference>
<dbReference type="Gene3D" id="3.60.15.10">
    <property type="entry name" value="Ribonuclease Z/Hydroxyacylglutathione hydrolase-like"/>
    <property type="match status" value="1"/>
</dbReference>
<dbReference type="Pfam" id="PF12706">
    <property type="entry name" value="Lactamase_B_2"/>
    <property type="match status" value="1"/>
</dbReference>
<comment type="caution">
    <text evidence="4">The sequence shown here is derived from an EMBL/GenBank/DDBJ whole genome shotgun (WGS) entry which is preliminary data.</text>
</comment>
<evidence type="ECO:0000256" key="1">
    <source>
        <dbReference type="ARBA" id="ARBA00022801"/>
    </source>
</evidence>
<protein>
    <submittedName>
        <fullName evidence="4">MBL fold metallo-hydrolase</fullName>
    </submittedName>
</protein>
<evidence type="ECO:0000313" key="5">
    <source>
        <dbReference type="Proteomes" id="UP001377160"/>
    </source>
</evidence>
<feature type="compositionally biased region" description="Basic and acidic residues" evidence="2">
    <location>
        <begin position="231"/>
        <end position="245"/>
    </location>
</feature>
<evidence type="ECO:0000256" key="2">
    <source>
        <dbReference type="SAM" id="MobiDB-lite"/>
    </source>
</evidence>
<name>A0ABU9FPB8_9VIBR</name>
<organism evidence="4 5">
    <name type="scientific">Vibrio echinoideorum</name>
    <dbReference type="NCBI Taxonomy" id="2100116"/>
    <lineage>
        <taxon>Bacteria</taxon>
        <taxon>Pseudomonadati</taxon>
        <taxon>Pseudomonadota</taxon>
        <taxon>Gammaproteobacteria</taxon>
        <taxon>Vibrionales</taxon>
        <taxon>Vibrionaceae</taxon>
        <taxon>Vibrio</taxon>
    </lineage>
</organism>
<gene>
    <name evidence="4" type="ORF">V8Z71_06980</name>
</gene>
<evidence type="ECO:0000313" key="4">
    <source>
        <dbReference type="EMBL" id="MEL0608049.1"/>
    </source>
</evidence>
<keyword evidence="1" id="KW-0378">Hydrolase</keyword>
<dbReference type="CDD" id="cd07719">
    <property type="entry name" value="arylsulfatase_AtsA-like_MBL-fold"/>
    <property type="match status" value="1"/>
</dbReference>
<feature type="region of interest" description="Disordered" evidence="2">
    <location>
        <begin position="224"/>
        <end position="253"/>
    </location>
</feature>
<keyword evidence="5" id="KW-1185">Reference proteome</keyword>
<dbReference type="PANTHER" id="PTHR46018">
    <property type="entry name" value="ZINC PHOSPHODIESTERASE ELAC PROTEIN 1"/>
    <property type="match status" value="1"/>
</dbReference>
<dbReference type="InterPro" id="IPR044094">
    <property type="entry name" value="AtsA-like_MBL-fold"/>
</dbReference>
<dbReference type="RefSeq" id="WP_341634695.1">
    <property type="nucleotide sequence ID" value="NZ_JBANDX010000004.1"/>
</dbReference>
<dbReference type="InterPro" id="IPR036866">
    <property type="entry name" value="RibonucZ/Hydroxyglut_hydro"/>
</dbReference>
<dbReference type="PANTHER" id="PTHR46018:SF2">
    <property type="entry name" value="ZINC PHOSPHODIESTERASE ELAC PROTEIN 1"/>
    <property type="match status" value="1"/>
</dbReference>
<reference evidence="4 5" key="1">
    <citation type="submission" date="2024-02" db="EMBL/GenBank/DDBJ databases">
        <title>Bacteria isolated from the canopy kelp, Nereocystis luetkeana.</title>
        <authorList>
            <person name="Pfister C.A."/>
            <person name="Younker I.T."/>
            <person name="Light S.H."/>
        </authorList>
    </citation>
    <scope>NUCLEOTIDE SEQUENCE [LARGE SCALE GENOMIC DNA]</scope>
    <source>
        <strain evidence="4 5">TI.1.15</strain>
    </source>
</reference>
<feature type="domain" description="Metallo-beta-lactamase" evidence="3">
    <location>
        <begin position="43"/>
        <end position="237"/>
    </location>
</feature>
<evidence type="ECO:0000259" key="3">
    <source>
        <dbReference type="SMART" id="SM00849"/>
    </source>
</evidence>
<dbReference type="Proteomes" id="UP001377160">
    <property type="component" value="Unassembled WGS sequence"/>
</dbReference>
<accession>A0ABU9FPB8</accession>